<feature type="domain" description="HTH cro/C1-type" evidence="2">
    <location>
        <begin position="10"/>
        <end position="64"/>
    </location>
</feature>
<dbReference type="SMART" id="SM00530">
    <property type="entry name" value="HTH_XRE"/>
    <property type="match status" value="1"/>
</dbReference>
<evidence type="ECO:0000256" key="1">
    <source>
        <dbReference type="ARBA" id="ARBA00023125"/>
    </source>
</evidence>
<dbReference type="InterPro" id="IPR014710">
    <property type="entry name" value="RmlC-like_jellyroll"/>
</dbReference>
<dbReference type="RefSeq" id="WP_036707863.1">
    <property type="nucleotide sequence ID" value="NZ_JRKQ01000015.1"/>
</dbReference>
<dbReference type="Gene3D" id="1.10.260.40">
    <property type="entry name" value="lambda repressor-like DNA-binding domains"/>
    <property type="match status" value="1"/>
</dbReference>
<gene>
    <name evidence="3" type="ORF">IX56_04975</name>
</gene>
<organism evidence="3 4">
    <name type="scientific">Paracoccus sanguinis</name>
    <dbReference type="NCBI Taxonomy" id="1545044"/>
    <lineage>
        <taxon>Bacteria</taxon>
        <taxon>Pseudomonadati</taxon>
        <taxon>Pseudomonadota</taxon>
        <taxon>Alphaproteobacteria</taxon>
        <taxon>Rhodobacterales</taxon>
        <taxon>Paracoccaceae</taxon>
        <taxon>Paracoccus</taxon>
    </lineage>
</organism>
<evidence type="ECO:0000259" key="2">
    <source>
        <dbReference type="PROSITE" id="PS50943"/>
    </source>
</evidence>
<dbReference type="PROSITE" id="PS50943">
    <property type="entry name" value="HTH_CROC1"/>
    <property type="match status" value="1"/>
</dbReference>
<dbReference type="GO" id="GO:0003677">
    <property type="term" value="F:DNA binding"/>
    <property type="evidence" value="ECO:0007669"/>
    <property type="project" value="UniProtKB-KW"/>
</dbReference>
<protein>
    <submittedName>
        <fullName evidence="3">XRE family transcriptional regulator</fullName>
    </submittedName>
</protein>
<dbReference type="Pfam" id="PF01381">
    <property type="entry name" value="HTH_3"/>
    <property type="match status" value="1"/>
</dbReference>
<dbReference type="InterPro" id="IPR001387">
    <property type="entry name" value="Cro/C1-type_HTH"/>
</dbReference>
<reference evidence="3 4" key="1">
    <citation type="submission" date="2014-09" db="EMBL/GenBank/DDBJ databases">
        <authorList>
            <person name="McGinnis J.M."/>
            <person name="Wolfgang W.J."/>
        </authorList>
    </citation>
    <scope>NUCLEOTIDE SEQUENCE [LARGE SCALE GENOMIC DNA]</scope>
    <source>
        <strain evidence="3 4">5503</strain>
    </source>
</reference>
<dbReference type="GO" id="GO:0003700">
    <property type="term" value="F:DNA-binding transcription factor activity"/>
    <property type="evidence" value="ECO:0007669"/>
    <property type="project" value="TreeGrafter"/>
</dbReference>
<dbReference type="InterPro" id="IPR013096">
    <property type="entry name" value="Cupin_2"/>
</dbReference>
<dbReference type="InterPro" id="IPR010982">
    <property type="entry name" value="Lambda_DNA-bd_dom_sf"/>
</dbReference>
<name>A0A099GJI6_9RHOB</name>
<comment type="caution">
    <text evidence="3">The sequence shown here is derived from an EMBL/GenBank/DDBJ whole genome shotgun (WGS) entry which is preliminary data.</text>
</comment>
<dbReference type="PANTHER" id="PTHR46797">
    <property type="entry name" value="HTH-TYPE TRANSCRIPTIONAL REGULATOR"/>
    <property type="match status" value="1"/>
</dbReference>
<dbReference type="Pfam" id="PF07883">
    <property type="entry name" value="Cupin_2"/>
    <property type="match status" value="1"/>
</dbReference>
<reference evidence="3 4" key="2">
    <citation type="submission" date="2014-10" db="EMBL/GenBank/DDBJ databases">
        <title>Paracoccus sanguinis sp. nov., isolated from clinical specimens of New York State patients.</title>
        <authorList>
            <person name="Mingle L.A."/>
            <person name="Cole J.A."/>
            <person name="Lapierre P."/>
            <person name="Musser K.A."/>
        </authorList>
    </citation>
    <scope>NUCLEOTIDE SEQUENCE [LARGE SCALE GENOMIC DNA]</scope>
    <source>
        <strain evidence="3 4">5503</strain>
    </source>
</reference>
<dbReference type="EMBL" id="JRKQ01000015">
    <property type="protein sequence ID" value="KGJ22944.1"/>
    <property type="molecule type" value="Genomic_DNA"/>
</dbReference>
<proteinExistence type="predicted"/>
<dbReference type="GO" id="GO:0005829">
    <property type="term" value="C:cytosol"/>
    <property type="evidence" value="ECO:0007669"/>
    <property type="project" value="TreeGrafter"/>
</dbReference>
<dbReference type="AlphaFoldDB" id="A0A099GJI6"/>
<dbReference type="SUPFAM" id="SSF47413">
    <property type="entry name" value="lambda repressor-like DNA-binding domains"/>
    <property type="match status" value="1"/>
</dbReference>
<accession>A0A099GJI6</accession>
<dbReference type="Proteomes" id="UP000029858">
    <property type="component" value="Unassembled WGS sequence"/>
</dbReference>
<dbReference type="SUPFAM" id="SSF51182">
    <property type="entry name" value="RmlC-like cupins"/>
    <property type="match status" value="1"/>
</dbReference>
<dbReference type="PANTHER" id="PTHR46797:SF11">
    <property type="entry name" value="HTH-TYPE TRANSCRIPTIONAL REGULATOR PUUR"/>
    <property type="match status" value="1"/>
</dbReference>
<dbReference type="InterPro" id="IPR050807">
    <property type="entry name" value="TransReg_Diox_bact_type"/>
</dbReference>
<evidence type="ECO:0000313" key="4">
    <source>
        <dbReference type="Proteomes" id="UP000029858"/>
    </source>
</evidence>
<dbReference type="InterPro" id="IPR011051">
    <property type="entry name" value="RmlC_Cupin_sf"/>
</dbReference>
<keyword evidence="1" id="KW-0238">DNA-binding</keyword>
<evidence type="ECO:0000313" key="3">
    <source>
        <dbReference type="EMBL" id="KGJ22944.1"/>
    </source>
</evidence>
<dbReference type="CDD" id="cd00093">
    <property type="entry name" value="HTH_XRE"/>
    <property type="match status" value="1"/>
</dbReference>
<sequence length="192" mass="20951">MDEFDIGARLRELRVQAGLSQRQLAEASGVPHGQISMVETNRSSPSVASLRRILGGLSLSMSEFFEPDAPASQAVFFRPGEMRDLTARLHAALDDPRGRIVIRQVGDARAHGLQILHERYEPGADTGDQMLEHPAHEGGIVIAGEIEVTVGDETEVLKAGDGFLFDSRRPHRFRNVGDRAAEVVSACTPPYL</sequence>
<dbReference type="Gene3D" id="2.60.120.10">
    <property type="entry name" value="Jelly Rolls"/>
    <property type="match status" value="1"/>
</dbReference>
<dbReference type="CDD" id="cd02209">
    <property type="entry name" value="cupin_XRE_C"/>
    <property type="match status" value="1"/>
</dbReference>